<evidence type="ECO:0000313" key="3">
    <source>
        <dbReference type="EMBL" id="VEV99287.1"/>
    </source>
</evidence>
<dbReference type="CDD" id="cd00158">
    <property type="entry name" value="RHOD"/>
    <property type="match status" value="1"/>
</dbReference>
<keyword evidence="3" id="KW-0808">Transferase</keyword>
<proteinExistence type="predicted"/>
<feature type="domain" description="Rhodanese" evidence="2">
    <location>
        <begin position="31"/>
        <end position="116"/>
    </location>
</feature>
<dbReference type="RefSeq" id="WP_150549415.1">
    <property type="nucleotide sequence ID" value="NZ_LR215729.2"/>
</dbReference>
<sequence>MRILCAFALMFFSLMTQASDTQLNAALEALQAPQTVLIDVRTQPEFAAGSIAGATRIGHEQIARQIGQLSPDKDTPIVLYCRSGARSGIAQTTLQAMGYRNVINAGGYEALAKALESQP</sequence>
<dbReference type="SMART" id="SM00450">
    <property type="entry name" value="RHOD"/>
    <property type="match status" value="1"/>
</dbReference>
<dbReference type="AlphaFoldDB" id="A0A653E9S4"/>
<keyword evidence="1" id="KW-0732">Signal</keyword>
<dbReference type="SUPFAM" id="SSF52821">
    <property type="entry name" value="Rhodanese/Cell cycle control phosphatase"/>
    <property type="match status" value="1"/>
</dbReference>
<organism evidence="3">
    <name type="scientific">Pseudomonas marincola</name>
    <dbReference type="NCBI Taxonomy" id="437900"/>
    <lineage>
        <taxon>Bacteria</taxon>
        <taxon>Pseudomonadati</taxon>
        <taxon>Pseudomonadota</taxon>
        <taxon>Gammaproteobacteria</taxon>
        <taxon>Pseudomonadales</taxon>
        <taxon>Pseudomonadaceae</taxon>
        <taxon>Pseudomonas</taxon>
    </lineage>
</organism>
<protein>
    <submittedName>
        <fullName evidence="3">Sulfurtransferase</fullName>
    </submittedName>
</protein>
<name>A0A653E9S4_9PSED</name>
<dbReference type="GO" id="GO:0016740">
    <property type="term" value="F:transferase activity"/>
    <property type="evidence" value="ECO:0007669"/>
    <property type="project" value="UniProtKB-KW"/>
</dbReference>
<dbReference type="PANTHER" id="PTHR45431:SF3">
    <property type="entry name" value="RHODANESE-LIKE DOMAIN-CONTAINING PROTEIN 15, CHLOROPLASTIC"/>
    <property type="match status" value="1"/>
</dbReference>
<accession>A0A653E9S4</accession>
<dbReference type="PANTHER" id="PTHR45431">
    <property type="entry name" value="RHODANESE-LIKE DOMAIN-CONTAINING PROTEIN 15, CHLOROPLASTIC"/>
    <property type="match status" value="1"/>
</dbReference>
<evidence type="ECO:0000256" key="1">
    <source>
        <dbReference type="SAM" id="SignalP"/>
    </source>
</evidence>
<dbReference type="EMBL" id="LR215729">
    <property type="protein sequence ID" value="VEV99287.1"/>
    <property type="molecule type" value="Genomic_DNA"/>
</dbReference>
<feature type="chain" id="PRO_5024878504" evidence="1">
    <location>
        <begin position="19"/>
        <end position="119"/>
    </location>
</feature>
<reference evidence="3" key="1">
    <citation type="submission" date="2019-02" db="EMBL/GenBank/DDBJ databases">
        <authorList>
            <consortium name="Genoscope - CEA"/>
            <person name="William W."/>
        </authorList>
    </citation>
    <scope>NUCLEOTIDE SEQUENCE [LARGE SCALE GENOMIC DNA]</scope>
    <source>
        <strain evidence="3">YSy11</strain>
    </source>
</reference>
<dbReference type="InterPro" id="IPR001763">
    <property type="entry name" value="Rhodanese-like_dom"/>
</dbReference>
<feature type="signal peptide" evidence="1">
    <location>
        <begin position="1"/>
        <end position="18"/>
    </location>
</feature>
<dbReference type="Gene3D" id="3.40.250.10">
    <property type="entry name" value="Rhodanese-like domain"/>
    <property type="match status" value="1"/>
</dbReference>
<gene>
    <name evidence="3" type="ORF">PMYSY11_4244</name>
</gene>
<evidence type="ECO:0000259" key="2">
    <source>
        <dbReference type="PROSITE" id="PS50206"/>
    </source>
</evidence>
<dbReference type="InterPro" id="IPR052367">
    <property type="entry name" value="Thiosulfate_ST/Rhodanese-like"/>
</dbReference>
<dbReference type="InterPro" id="IPR036873">
    <property type="entry name" value="Rhodanese-like_dom_sf"/>
</dbReference>
<dbReference type="Pfam" id="PF00581">
    <property type="entry name" value="Rhodanese"/>
    <property type="match status" value="1"/>
</dbReference>
<dbReference type="PROSITE" id="PS50206">
    <property type="entry name" value="RHODANESE_3"/>
    <property type="match status" value="1"/>
</dbReference>